<feature type="transmembrane region" description="Helical" evidence="7">
    <location>
        <begin position="340"/>
        <end position="356"/>
    </location>
</feature>
<feature type="transmembrane region" description="Helical" evidence="7">
    <location>
        <begin position="408"/>
        <end position="426"/>
    </location>
</feature>
<feature type="transmembrane region" description="Helical" evidence="7">
    <location>
        <begin position="109"/>
        <end position="127"/>
    </location>
</feature>
<comment type="subcellular location">
    <subcellularLocation>
        <location evidence="1">Membrane</location>
        <topology evidence="1">Multi-pass membrane protein</topology>
    </subcellularLocation>
</comment>
<feature type="transmembrane region" description="Helical" evidence="7">
    <location>
        <begin position="432"/>
        <end position="452"/>
    </location>
</feature>
<feature type="transmembrane region" description="Helical" evidence="7">
    <location>
        <begin position="300"/>
        <end position="319"/>
    </location>
</feature>
<dbReference type="EMBL" id="KI669459">
    <property type="protein sequence ID" value="OCF61039.1"/>
    <property type="molecule type" value="Genomic_DNA"/>
</dbReference>
<feature type="transmembrane region" description="Helical" evidence="7">
    <location>
        <begin position="273"/>
        <end position="294"/>
    </location>
</feature>
<evidence type="ECO:0000256" key="6">
    <source>
        <dbReference type="SAM" id="MobiDB-lite"/>
    </source>
</evidence>
<evidence type="ECO:0000256" key="5">
    <source>
        <dbReference type="ARBA" id="ARBA00023136"/>
    </source>
</evidence>
<dbReference type="InterPro" id="IPR036259">
    <property type="entry name" value="MFS_trans_sf"/>
</dbReference>
<dbReference type="STRING" id="1331196.A0A1B9IZS4"/>
<sequence length="543" mass="59726">MSLEEPSSPAEPPPLEYEPLGNTAQHTDPAIDPSLQVRPCRIEGESKHQMRDETLTPDTKLAYETSHRLKMVLLAIFSLGLFMDIIGFSVFFILVGPTATDLGIPLSEQTWVITSYGVTFAAFLLFWGRVSDLYSPKPVFVFGFVGLGFTNLVISFLMEPYSFYIIRAVSGICGACLIPSSYRLIVALFRKDELSFAFSVYGISGAIANAAGLILGGAVLMIPGHGQMIGWRWHFRIIAALILPAALLAWYLIPNAAGSASSVHSKWKRMDLVGVLLILAATLLLILGLTLGASHGFDRPAFYVPTVIACLLYPVFIFWERRRPAAYALIPSHTWKYQNFSLWIVMALLNYAWWAMEYVPHAETYIQVHGEEPIIAALRVLPQGLTSFASSFFLVMFPKFSLRARIPVSIGLIGGIVAYALFILGGARTGRYYWGLTFPGSIIGATAMNIVFNCTNVGAITAVPSSEAGVAGAITQTAMQVGSIIGLSVQAGLLTVFPDAYHDIRNTRISWYFVVGWIAVWLLMFMIFFRRPKHQVTGGVAFH</sequence>
<feature type="transmembrane region" description="Helical" evidence="7">
    <location>
        <begin position="72"/>
        <end position="97"/>
    </location>
</feature>
<dbReference type="GO" id="GO:0022857">
    <property type="term" value="F:transmembrane transporter activity"/>
    <property type="evidence" value="ECO:0007669"/>
    <property type="project" value="InterPro"/>
</dbReference>
<keyword evidence="10" id="KW-1185">Reference proteome</keyword>
<evidence type="ECO:0000313" key="9">
    <source>
        <dbReference type="EMBL" id="OCF61039.1"/>
    </source>
</evidence>
<evidence type="ECO:0000256" key="7">
    <source>
        <dbReference type="SAM" id="Phobius"/>
    </source>
</evidence>
<dbReference type="Gene3D" id="1.20.1250.20">
    <property type="entry name" value="MFS general substrate transporter like domains"/>
    <property type="match status" value="1"/>
</dbReference>
<keyword evidence="5 7" id="KW-0472">Membrane</keyword>
<reference evidence="10" key="2">
    <citation type="submission" date="2013-12" db="EMBL/GenBank/DDBJ databases">
        <title>Evolution of pathogenesis and genome organization in the Tremellales.</title>
        <authorList>
            <person name="Cuomo C."/>
            <person name="Litvintseva A."/>
            <person name="Heitman J."/>
            <person name="Chen Y."/>
            <person name="Sun S."/>
            <person name="Springer D."/>
            <person name="Dromer F."/>
            <person name="Young S."/>
            <person name="Zeng Q."/>
            <person name="Chapman S."/>
            <person name="Gujja S."/>
            <person name="Saif S."/>
            <person name="Birren B."/>
        </authorList>
    </citation>
    <scope>NUCLEOTIDE SEQUENCE [LARGE SCALE GENOMIC DNA]</scope>
    <source>
        <strain evidence="10">CBS 10435</strain>
    </source>
</reference>
<dbReference type="InterPro" id="IPR020846">
    <property type="entry name" value="MFS_dom"/>
</dbReference>
<organism evidence="9 10">
    <name type="scientific">Kwoniella mangroviensis CBS 10435</name>
    <dbReference type="NCBI Taxonomy" id="1331196"/>
    <lineage>
        <taxon>Eukaryota</taxon>
        <taxon>Fungi</taxon>
        <taxon>Dikarya</taxon>
        <taxon>Basidiomycota</taxon>
        <taxon>Agaricomycotina</taxon>
        <taxon>Tremellomycetes</taxon>
        <taxon>Tremellales</taxon>
        <taxon>Cryptococcaceae</taxon>
        <taxon>Kwoniella</taxon>
    </lineage>
</organism>
<proteinExistence type="predicted"/>
<dbReference type="SUPFAM" id="SSF103473">
    <property type="entry name" value="MFS general substrate transporter"/>
    <property type="match status" value="1"/>
</dbReference>
<feature type="region of interest" description="Disordered" evidence="6">
    <location>
        <begin position="1"/>
        <end position="34"/>
    </location>
</feature>
<protein>
    <recommendedName>
        <fullName evidence="8">Major facilitator superfamily (MFS) profile domain-containing protein</fullName>
    </recommendedName>
</protein>
<evidence type="ECO:0000256" key="3">
    <source>
        <dbReference type="ARBA" id="ARBA00022692"/>
    </source>
</evidence>
<evidence type="ECO:0000256" key="2">
    <source>
        <dbReference type="ARBA" id="ARBA00022448"/>
    </source>
</evidence>
<feature type="transmembrane region" description="Helical" evidence="7">
    <location>
        <begin position="473"/>
        <end position="497"/>
    </location>
</feature>
<feature type="transmembrane region" description="Helical" evidence="7">
    <location>
        <begin position="509"/>
        <end position="529"/>
    </location>
</feature>
<evidence type="ECO:0000256" key="4">
    <source>
        <dbReference type="ARBA" id="ARBA00022989"/>
    </source>
</evidence>
<reference evidence="9 10" key="1">
    <citation type="submission" date="2013-07" db="EMBL/GenBank/DDBJ databases">
        <title>The Genome Sequence of Kwoniella mangroviensis CBS10435.</title>
        <authorList>
            <consortium name="The Broad Institute Genome Sequencing Platform"/>
            <person name="Cuomo C."/>
            <person name="Litvintseva A."/>
            <person name="Chen Y."/>
            <person name="Heitman J."/>
            <person name="Sun S."/>
            <person name="Springer D."/>
            <person name="Dromer F."/>
            <person name="Young S.K."/>
            <person name="Zeng Q."/>
            <person name="Gargeya S."/>
            <person name="Fitzgerald M."/>
            <person name="Abouelleil A."/>
            <person name="Alvarado L."/>
            <person name="Berlin A.M."/>
            <person name="Chapman S.B."/>
            <person name="Dewar J."/>
            <person name="Goldberg J."/>
            <person name="Griggs A."/>
            <person name="Gujja S."/>
            <person name="Hansen M."/>
            <person name="Howarth C."/>
            <person name="Imamovic A."/>
            <person name="Larimer J."/>
            <person name="McCowan C."/>
            <person name="Murphy C."/>
            <person name="Pearson M."/>
            <person name="Priest M."/>
            <person name="Roberts A."/>
            <person name="Saif S."/>
            <person name="Shea T."/>
            <person name="Sykes S."/>
            <person name="Wortman J."/>
            <person name="Nusbaum C."/>
            <person name="Birren B."/>
        </authorList>
    </citation>
    <scope>NUCLEOTIDE SEQUENCE [LARGE SCALE GENOMIC DNA]</scope>
    <source>
        <strain evidence="9 10">CBS 10435</strain>
    </source>
</reference>
<feature type="transmembrane region" description="Helical" evidence="7">
    <location>
        <begin position="198"/>
        <end position="221"/>
    </location>
</feature>
<evidence type="ECO:0000256" key="1">
    <source>
        <dbReference type="ARBA" id="ARBA00004141"/>
    </source>
</evidence>
<feature type="transmembrane region" description="Helical" evidence="7">
    <location>
        <begin position="164"/>
        <end position="186"/>
    </location>
</feature>
<dbReference type="GO" id="GO:0016020">
    <property type="term" value="C:membrane"/>
    <property type="evidence" value="ECO:0007669"/>
    <property type="project" value="UniProtKB-SubCell"/>
</dbReference>
<accession>A0A1B9IZS4</accession>
<keyword evidence="2" id="KW-0813">Transport</keyword>
<dbReference type="InterPro" id="IPR011701">
    <property type="entry name" value="MFS"/>
</dbReference>
<dbReference type="Proteomes" id="UP000092583">
    <property type="component" value="Unassembled WGS sequence"/>
</dbReference>
<feature type="transmembrane region" description="Helical" evidence="7">
    <location>
        <begin position="139"/>
        <end position="158"/>
    </location>
</feature>
<feature type="domain" description="Major facilitator superfamily (MFS) profile" evidence="8">
    <location>
        <begin position="73"/>
        <end position="534"/>
    </location>
</feature>
<keyword evidence="4 7" id="KW-1133">Transmembrane helix</keyword>
<dbReference type="OrthoDB" id="440755at2759"/>
<name>A0A1B9IZS4_9TREE</name>
<dbReference type="PANTHER" id="PTHR42718">
    <property type="entry name" value="MAJOR FACILITATOR SUPERFAMILY MULTIDRUG TRANSPORTER MFSC"/>
    <property type="match status" value="1"/>
</dbReference>
<dbReference type="PROSITE" id="PS50850">
    <property type="entry name" value="MFS"/>
    <property type="match status" value="1"/>
</dbReference>
<feature type="transmembrane region" description="Helical" evidence="7">
    <location>
        <begin position="233"/>
        <end position="253"/>
    </location>
</feature>
<dbReference type="AlphaFoldDB" id="A0A1B9IZS4"/>
<evidence type="ECO:0000259" key="8">
    <source>
        <dbReference type="PROSITE" id="PS50850"/>
    </source>
</evidence>
<evidence type="ECO:0000313" key="10">
    <source>
        <dbReference type="Proteomes" id="UP000092583"/>
    </source>
</evidence>
<keyword evidence="3 7" id="KW-0812">Transmembrane</keyword>
<dbReference type="Pfam" id="PF07690">
    <property type="entry name" value="MFS_1"/>
    <property type="match status" value="1"/>
</dbReference>
<gene>
    <name evidence="9" type="ORF">L486_00683</name>
</gene>
<dbReference type="PANTHER" id="PTHR42718:SF9">
    <property type="entry name" value="MAJOR FACILITATOR SUPERFAMILY MULTIDRUG TRANSPORTER MFSC"/>
    <property type="match status" value="1"/>
</dbReference>